<organism evidence="2 3">
    <name type="scientific">Amylocarpus encephaloides</name>
    <dbReference type="NCBI Taxonomy" id="45428"/>
    <lineage>
        <taxon>Eukaryota</taxon>
        <taxon>Fungi</taxon>
        <taxon>Dikarya</taxon>
        <taxon>Ascomycota</taxon>
        <taxon>Pezizomycotina</taxon>
        <taxon>Leotiomycetes</taxon>
        <taxon>Helotiales</taxon>
        <taxon>Helotiales incertae sedis</taxon>
        <taxon>Amylocarpus</taxon>
    </lineage>
</organism>
<dbReference type="AlphaFoldDB" id="A0A9P8CA75"/>
<accession>A0A9P8CA75</accession>
<keyword evidence="3" id="KW-1185">Reference proteome</keyword>
<sequence length="148" mass="16807">MSATRTLSHPSLAQRFRYPFRAILRAGSVVNQARKMTAIVTPPGQFEWLVVIPDFEGKLEKRMEVRPKHFEGLKTGLEEGVWKMGGAFLEEVPKEGEGMKMKGSAMICLASSKEEVLEKLKNDVYTQTGVWDLNKLQIYPFKCAFRNP</sequence>
<proteinExistence type="predicted"/>
<dbReference type="InterPro" id="IPR005545">
    <property type="entry name" value="YCII"/>
</dbReference>
<feature type="domain" description="YCII-related" evidence="1">
    <location>
        <begin position="48"/>
        <end position="132"/>
    </location>
</feature>
<dbReference type="PANTHER" id="PTHR33606">
    <property type="entry name" value="PROTEIN YCII"/>
    <property type="match status" value="1"/>
</dbReference>
<dbReference type="EMBL" id="MU251357">
    <property type="protein sequence ID" value="KAG9239594.1"/>
    <property type="molecule type" value="Genomic_DNA"/>
</dbReference>
<dbReference type="OrthoDB" id="5519740at2759"/>
<dbReference type="SUPFAM" id="SSF54909">
    <property type="entry name" value="Dimeric alpha+beta barrel"/>
    <property type="match status" value="1"/>
</dbReference>
<protein>
    <recommendedName>
        <fullName evidence="1">YCII-related domain-containing protein</fullName>
    </recommendedName>
</protein>
<evidence type="ECO:0000313" key="2">
    <source>
        <dbReference type="EMBL" id="KAG9239594.1"/>
    </source>
</evidence>
<evidence type="ECO:0000313" key="3">
    <source>
        <dbReference type="Proteomes" id="UP000824998"/>
    </source>
</evidence>
<comment type="caution">
    <text evidence="2">The sequence shown here is derived from an EMBL/GenBank/DDBJ whole genome shotgun (WGS) entry which is preliminary data.</text>
</comment>
<dbReference type="InterPro" id="IPR051807">
    <property type="entry name" value="Sec-metab_biosynth-assoc"/>
</dbReference>
<dbReference type="Pfam" id="PF03795">
    <property type="entry name" value="YCII"/>
    <property type="match status" value="1"/>
</dbReference>
<reference evidence="2" key="1">
    <citation type="journal article" date="2021" name="IMA Fungus">
        <title>Genomic characterization of three marine fungi, including Emericellopsis atlantica sp. nov. with signatures of a generalist lifestyle and marine biomass degradation.</title>
        <authorList>
            <person name="Hagestad O.C."/>
            <person name="Hou L."/>
            <person name="Andersen J.H."/>
            <person name="Hansen E.H."/>
            <person name="Altermark B."/>
            <person name="Li C."/>
            <person name="Kuhnert E."/>
            <person name="Cox R.J."/>
            <person name="Crous P.W."/>
            <person name="Spatafora J.W."/>
            <person name="Lail K."/>
            <person name="Amirebrahimi M."/>
            <person name="Lipzen A."/>
            <person name="Pangilinan J."/>
            <person name="Andreopoulos W."/>
            <person name="Hayes R.D."/>
            <person name="Ng V."/>
            <person name="Grigoriev I.V."/>
            <person name="Jackson S.A."/>
            <person name="Sutton T.D.S."/>
            <person name="Dobson A.D.W."/>
            <person name="Rama T."/>
        </authorList>
    </citation>
    <scope>NUCLEOTIDE SEQUENCE</scope>
    <source>
        <strain evidence="2">TRa018bII</strain>
    </source>
</reference>
<dbReference type="PANTHER" id="PTHR33606:SF3">
    <property type="entry name" value="PROTEIN YCII"/>
    <property type="match status" value="1"/>
</dbReference>
<gene>
    <name evidence="2" type="ORF">BJ875DRAFT_365264</name>
</gene>
<evidence type="ECO:0000259" key="1">
    <source>
        <dbReference type="Pfam" id="PF03795"/>
    </source>
</evidence>
<dbReference type="Proteomes" id="UP000824998">
    <property type="component" value="Unassembled WGS sequence"/>
</dbReference>
<dbReference type="Gene3D" id="3.30.70.1060">
    <property type="entry name" value="Dimeric alpha+beta barrel"/>
    <property type="match status" value="1"/>
</dbReference>
<dbReference type="InterPro" id="IPR011008">
    <property type="entry name" value="Dimeric_a/b-barrel"/>
</dbReference>
<name>A0A9P8CA75_9HELO</name>